<protein>
    <submittedName>
        <fullName evidence="2">Uncharacterized protein</fullName>
    </submittedName>
</protein>
<keyword evidence="1" id="KW-1185">Reference proteome</keyword>
<evidence type="ECO:0000313" key="2">
    <source>
        <dbReference type="WBParaSite" id="Hba_11480"/>
    </source>
</evidence>
<proteinExistence type="predicted"/>
<reference evidence="2" key="1">
    <citation type="submission" date="2016-11" db="UniProtKB">
        <authorList>
            <consortium name="WormBaseParasite"/>
        </authorList>
    </citation>
    <scope>IDENTIFICATION</scope>
</reference>
<accession>A0A1I7X251</accession>
<evidence type="ECO:0000313" key="1">
    <source>
        <dbReference type="Proteomes" id="UP000095283"/>
    </source>
</evidence>
<dbReference type="AlphaFoldDB" id="A0A1I7X251"/>
<dbReference type="Proteomes" id="UP000095283">
    <property type="component" value="Unplaced"/>
</dbReference>
<name>A0A1I7X251_HETBA</name>
<sequence length="83" mass="9609">MLTASELLKQALNKNLKTKTKKEKTREEQKEKKENKYYKQLYATKFSDICGDFSGIWNCVVNLSGKSLNLQTLTELTNKADFK</sequence>
<dbReference type="WBParaSite" id="Hba_11480">
    <property type="protein sequence ID" value="Hba_11480"/>
    <property type="gene ID" value="Hba_11480"/>
</dbReference>
<organism evidence="1 2">
    <name type="scientific">Heterorhabditis bacteriophora</name>
    <name type="common">Entomopathogenic nematode worm</name>
    <dbReference type="NCBI Taxonomy" id="37862"/>
    <lineage>
        <taxon>Eukaryota</taxon>
        <taxon>Metazoa</taxon>
        <taxon>Ecdysozoa</taxon>
        <taxon>Nematoda</taxon>
        <taxon>Chromadorea</taxon>
        <taxon>Rhabditida</taxon>
        <taxon>Rhabditina</taxon>
        <taxon>Rhabditomorpha</taxon>
        <taxon>Strongyloidea</taxon>
        <taxon>Heterorhabditidae</taxon>
        <taxon>Heterorhabditis</taxon>
    </lineage>
</organism>